<sequence>MSEIKEKGLFINPYVIQMDRFADSLRHLSETFLSLEEYHQTFTREELEDMFIKVSERVCLNCEKKEWCLKENRDRTRQMVYEILATAEEYGAEMNIEVKRDLQKKCVMAPRFLRETLEIFGVEKQRMVWNHKIILNRRGCAVQMNAFAEMIQSAARELDAGICMDDHLEKKVKAGMKRIGLKLLSSVFFLTKQGRYEVHLTLKAQRGQCVASKEAAEVLSSCIGRGMLLLKGERPVIGEEYRTIVFMEGAGFHTLQGVAKIGKGCDKISGDTFLMTELPGGKEGVVLSDGMGSGESAFKESAMVVELLEELLGAGFPPETAIRMMNTALVAGREEVRFSTVDMCIFDLYQGTCEILKSGASVTFIRSRGGVEKISSASLPVGVVQELEIEKSVRQLEDGDFVVMVTDGVLDALPVGEQEAMLGALIGGTTICNPEELAHYILEQVLELSGEIPADDMTVLAVGIWKAS</sequence>
<reference evidence="4" key="1">
    <citation type="journal article" date="2023" name="Int. J. Syst. Evol. Microbiol.">
        <title>Claveliimonas bilis gen. nov., sp. nov., deoxycholic acid-producing bacteria isolated from human faeces, and reclassification of Sellimonas monacensis Zenner et al. 2021 as Claveliimonas monacensis comb. nov.</title>
        <authorList>
            <person name="Hisatomi A."/>
            <person name="Kastawa N.W.E.P.G."/>
            <person name="Song I."/>
            <person name="Ohkuma M."/>
            <person name="Fukiya S."/>
            <person name="Sakamoto M."/>
        </authorList>
    </citation>
    <scope>NUCLEOTIDE SEQUENCE [LARGE SCALE GENOMIC DNA]</scope>
    <source>
        <strain evidence="4">12BBH14</strain>
    </source>
</reference>
<keyword evidence="4" id="KW-1185">Reference proteome</keyword>
<evidence type="ECO:0000313" key="4">
    <source>
        <dbReference type="Proteomes" id="UP001305815"/>
    </source>
</evidence>
<evidence type="ECO:0000259" key="2">
    <source>
        <dbReference type="SMART" id="SM00331"/>
    </source>
</evidence>
<dbReference type="InterPro" id="IPR001932">
    <property type="entry name" value="PPM-type_phosphatase-like_dom"/>
</dbReference>
<dbReference type="SUPFAM" id="SSF81606">
    <property type="entry name" value="PP2C-like"/>
    <property type="match status" value="1"/>
</dbReference>
<dbReference type="Proteomes" id="UP001305815">
    <property type="component" value="Chromosome"/>
</dbReference>
<organism evidence="3 4">
    <name type="scientific">Claveliimonas bilis</name>
    <dbReference type="NCBI Taxonomy" id="3028070"/>
    <lineage>
        <taxon>Bacteria</taxon>
        <taxon>Bacillati</taxon>
        <taxon>Bacillota</taxon>
        <taxon>Clostridia</taxon>
        <taxon>Lachnospirales</taxon>
        <taxon>Lachnospiraceae</taxon>
        <taxon>Claveliimonas</taxon>
    </lineage>
</organism>
<feature type="domain" description="PPM-type phosphatase" evidence="2">
    <location>
        <begin position="246"/>
        <end position="464"/>
    </location>
</feature>
<dbReference type="Gene3D" id="3.60.40.10">
    <property type="entry name" value="PPM-type phosphatase domain"/>
    <property type="match status" value="1"/>
</dbReference>
<dbReference type="EMBL" id="AP027742">
    <property type="protein sequence ID" value="BDZ78777.1"/>
    <property type="molecule type" value="Genomic_DNA"/>
</dbReference>
<protein>
    <recommendedName>
        <fullName evidence="2">PPM-type phosphatase domain-containing protein</fullName>
    </recommendedName>
</protein>
<dbReference type="PANTHER" id="PTHR43156">
    <property type="entry name" value="STAGE II SPORULATION PROTEIN E-RELATED"/>
    <property type="match status" value="1"/>
</dbReference>
<evidence type="ECO:0000313" key="3">
    <source>
        <dbReference type="EMBL" id="BDZ78777.1"/>
    </source>
</evidence>
<dbReference type="Pfam" id="PF19732">
    <property type="entry name" value="SpoIIE_N"/>
    <property type="match status" value="1"/>
</dbReference>
<dbReference type="Pfam" id="PF07228">
    <property type="entry name" value="SpoIIE"/>
    <property type="match status" value="1"/>
</dbReference>
<name>A0ABM8I884_9FIRM</name>
<dbReference type="InterPro" id="IPR052016">
    <property type="entry name" value="Bact_Sigma-Reg"/>
</dbReference>
<evidence type="ECO:0000256" key="1">
    <source>
        <dbReference type="ARBA" id="ARBA00022801"/>
    </source>
</evidence>
<gene>
    <name evidence="3" type="ORF">Lac1_29600</name>
</gene>
<dbReference type="InterPro" id="IPR045768">
    <property type="entry name" value="SpoIIE_N"/>
</dbReference>
<dbReference type="RefSeq" id="WP_316265857.1">
    <property type="nucleotide sequence ID" value="NZ_AP027742.1"/>
</dbReference>
<accession>A0ABM8I884</accession>
<dbReference type="InterPro" id="IPR036457">
    <property type="entry name" value="PPM-type-like_dom_sf"/>
</dbReference>
<dbReference type="SMART" id="SM00331">
    <property type="entry name" value="PP2C_SIG"/>
    <property type="match status" value="1"/>
</dbReference>
<keyword evidence="1" id="KW-0378">Hydrolase</keyword>
<dbReference type="PANTHER" id="PTHR43156:SF2">
    <property type="entry name" value="STAGE II SPORULATION PROTEIN E"/>
    <property type="match status" value="1"/>
</dbReference>
<proteinExistence type="predicted"/>